<accession>A0A2J9VK81</accession>
<reference evidence="2" key="1">
    <citation type="submission" date="2017-12" db="EMBL/GenBank/DDBJ databases">
        <title>FDA dAtabase for Regulatory Grade micrObial Sequences (FDA-ARGOS): Supporting development and validation of Infectious Disease Dx tests.</title>
        <authorList>
            <person name="Hoffmann M."/>
            <person name="Allard M."/>
            <person name="Evans P."/>
            <person name="Brown E."/>
            <person name="Tallon L.J."/>
            <person name="Sadzewicz L."/>
            <person name="Sengamalay N."/>
            <person name="Ott S."/>
            <person name="Godinez A."/>
            <person name="Nagaraj S."/>
            <person name="Vavikolanu K."/>
            <person name="Aluvathingal J."/>
            <person name="Nadendla S."/>
            <person name="Hobson J."/>
            <person name="Sichtig H."/>
        </authorList>
    </citation>
    <scope>NUCLEOTIDE SEQUENCE [LARGE SCALE GENOMIC DNA]</scope>
    <source>
        <strain evidence="2">FDAARGOS_113</strain>
    </source>
</reference>
<dbReference type="AlphaFoldDB" id="A0A2J9VK81"/>
<dbReference type="Pfam" id="PF01656">
    <property type="entry name" value="CbiA"/>
    <property type="match status" value="1"/>
</dbReference>
<sequence>MSDSVVDLNNLFKTSPSKLAGGSSARDLIVSDSADFIESALELYAIEGFTTPLHQIDFDLEAQLGQKDLKLKHVILDLRKSDDLLADVSALASLLDVSISLIVVSQIDSIRIRDKVRSLGATYVLWDEELDGLLAALRQQTPQEVNTQSKTRVAKRILLLGSKGGIGLSTLAAALSHALVEQANLKVLLVDHDSGALNSDIYLGVKGLRAKQNSIDLNQTEIDEAIAATYVNKVADKLDYLILEKSTACLHDHAAMLFNLSSELVGGYNFIIDAVPFNSFEEIHDRELSEKYHRVYVLCEPSVSSLRSYNSLKKKMGKTEHSVVFSQTRNSKDYMVDLTTAKERIKCRASIDLPYESALEKTVIQQGLSSLLKGRYGQPVGEIVTALTGKKAKPVSRFRLFKK</sequence>
<dbReference type="InterPro" id="IPR027417">
    <property type="entry name" value="P-loop_NTPase"/>
</dbReference>
<evidence type="ECO:0000313" key="3">
    <source>
        <dbReference type="Proteomes" id="UP000053748"/>
    </source>
</evidence>
<dbReference type="STRING" id="674.VM_16710"/>
<dbReference type="RefSeq" id="WP_001285378.1">
    <property type="nucleotide sequence ID" value="NZ_CAWPLZ010000001.1"/>
</dbReference>
<keyword evidence="3" id="KW-1185">Reference proteome</keyword>
<comment type="caution">
    <text evidence="2">The sequence shown here is derived from an EMBL/GenBank/DDBJ whole genome shotgun (WGS) entry which is preliminary data.</text>
</comment>
<feature type="domain" description="CobQ/CobB/MinD/ParA nucleotide binding" evidence="1">
    <location>
        <begin position="157"/>
        <end position="253"/>
    </location>
</feature>
<organism evidence="2 3">
    <name type="scientific">Vibrio mimicus</name>
    <dbReference type="NCBI Taxonomy" id="674"/>
    <lineage>
        <taxon>Bacteria</taxon>
        <taxon>Pseudomonadati</taxon>
        <taxon>Pseudomonadota</taxon>
        <taxon>Gammaproteobacteria</taxon>
        <taxon>Vibrionales</taxon>
        <taxon>Vibrionaceae</taxon>
        <taxon>Vibrio</taxon>
    </lineage>
</organism>
<dbReference type="Proteomes" id="UP000053748">
    <property type="component" value="Unassembled WGS sequence"/>
</dbReference>
<dbReference type="InterPro" id="IPR002586">
    <property type="entry name" value="CobQ/CobB/MinD/ParA_Nub-bd_dom"/>
</dbReference>
<proteinExistence type="predicted"/>
<evidence type="ECO:0000313" key="2">
    <source>
        <dbReference type="EMBL" id="PNM64186.1"/>
    </source>
</evidence>
<dbReference type="EMBL" id="LOSJ02000001">
    <property type="protein sequence ID" value="PNM64186.1"/>
    <property type="molecule type" value="Genomic_DNA"/>
</dbReference>
<dbReference type="OrthoDB" id="5858076at2"/>
<dbReference type="SUPFAM" id="SSF52540">
    <property type="entry name" value="P-loop containing nucleoside triphosphate hydrolases"/>
    <property type="match status" value="1"/>
</dbReference>
<name>A0A2J9VK81_VIBMI</name>
<evidence type="ECO:0000259" key="1">
    <source>
        <dbReference type="Pfam" id="PF01656"/>
    </source>
</evidence>
<dbReference type="Gene3D" id="3.40.50.300">
    <property type="entry name" value="P-loop containing nucleotide triphosphate hydrolases"/>
    <property type="match status" value="1"/>
</dbReference>
<protein>
    <submittedName>
        <fullName evidence="2">Type II secretion protein</fullName>
    </submittedName>
</protein>
<gene>
    <name evidence="2" type="ORF">AL544_004530</name>
</gene>